<dbReference type="Proteomes" id="UP000521379">
    <property type="component" value="Unassembled WGS sequence"/>
</dbReference>
<organism evidence="3 4">
    <name type="scientific">Kocuria subflava</name>
    <dbReference type="NCBI Taxonomy" id="1736139"/>
    <lineage>
        <taxon>Bacteria</taxon>
        <taxon>Bacillati</taxon>
        <taxon>Actinomycetota</taxon>
        <taxon>Actinomycetes</taxon>
        <taxon>Micrococcales</taxon>
        <taxon>Micrococcaceae</taxon>
        <taxon>Kocuria</taxon>
    </lineage>
</organism>
<name>A0A846TWK0_9MICC</name>
<dbReference type="RefSeq" id="WP_119932458.1">
    <property type="nucleotide sequence ID" value="NZ_JAAVUN010000002.1"/>
</dbReference>
<dbReference type="PANTHER" id="PTHR13847">
    <property type="entry name" value="SARCOSINE DEHYDROGENASE-RELATED"/>
    <property type="match status" value="1"/>
</dbReference>
<evidence type="ECO:0000256" key="1">
    <source>
        <dbReference type="ARBA" id="ARBA00023002"/>
    </source>
</evidence>
<keyword evidence="1" id="KW-0560">Oxidoreductase</keyword>
<dbReference type="InterPro" id="IPR006076">
    <property type="entry name" value="FAD-dep_OxRdtase"/>
</dbReference>
<keyword evidence="4" id="KW-1185">Reference proteome</keyword>
<feature type="domain" description="FAD dependent oxidoreductase" evidence="2">
    <location>
        <begin position="7"/>
        <end position="345"/>
    </location>
</feature>
<gene>
    <name evidence="3" type="ORF">GTW58_01665</name>
</gene>
<sequence length="371" mass="39705">MRIDAQIVVIGGGISGLSLISELTRRRSTGHRIILVEAESTLAHHTSSRSAQHLSPAYGPPPVRELTERTVAQLAKGLEDLEEPVIWPCPTVVVGSKAQLAAESTFYSTRISRDAVIELCPELSPMHPEALVGGLFEDDAVRLDASSLLEWHRRIATEAGVQILTDAPVTAATYDDDAWEITAGSNELRSPLVVNAAGAWADEVSQLFGAEPLGLQPLRRTAALVSLEQPLAADHPVVVTADGGWYYRADPVGALISSGEAEPQDPCDSQPHPGQMQALVEEINAVTSLRITEIVRSWTGQRTAAPDGVPVCGFDPELAGFLWLAGQSGYGFQTSTALARAAADLLLEDLIGTWCSVETAQALSPTRFHQR</sequence>
<evidence type="ECO:0000313" key="3">
    <source>
        <dbReference type="EMBL" id="NKE08675.1"/>
    </source>
</evidence>
<dbReference type="Pfam" id="PF01266">
    <property type="entry name" value="DAO"/>
    <property type="match status" value="1"/>
</dbReference>
<reference evidence="3 4" key="1">
    <citation type="submission" date="2020-02" db="EMBL/GenBank/DDBJ databases">
        <authorList>
            <person name="Sun Q."/>
        </authorList>
    </citation>
    <scope>NUCLEOTIDE SEQUENCE [LARGE SCALE GENOMIC DNA]</scope>
    <source>
        <strain evidence="3 4">YIM 13062</strain>
    </source>
</reference>
<evidence type="ECO:0000313" key="4">
    <source>
        <dbReference type="Proteomes" id="UP000521379"/>
    </source>
</evidence>
<protein>
    <submittedName>
        <fullName evidence="3">FAD-binding oxidoreductase</fullName>
    </submittedName>
</protein>
<dbReference type="GO" id="GO:0005737">
    <property type="term" value="C:cytoplasm"/>
    <property type="evidence" value="ECO:0007669"/>
    <property type="project" value="TreeGrafter"/>
</dbReference>
<dbReference type="InterPro" id="IPR036188">
    <property type="entry name" value="FAD/NAD-bd_sf"/>
</dbReference>
<evidence type="ECO:0000259" key="2">
    <source>
        <dbReference type="Pfam" id="PF01266"/>
    </source>
</evidence>
<proteinExistence type="predicted"/>
<accession>A0A846TWK0</accession>
<comment type="caution">
    <text evidence="3">The sequence shown here is derived from an EMBL/GenBank/DDBJ whole genome shotgun (WGS) entry which is preliminary data.</text>
</comment>
<dbReference type="AlphaFoldDB" id="A0A846TWK0"/>
<dbReference type="GO" id="GO:0016491">
    <property type="term" value="F:oxidoreductase activity"/>
    <property type="evidence" value="ECO:0007669"/>
    <property type="project" value="UniProtKB-KW"/>
</dbReference>
<dbReference type="EMBL" id="JAAVUN010000002">
    <property type="protein sequence ID" value="NKE08675.1"/>
    <property type="molecule type" value="Genomic_DNA"/>
</dbReference>
<dbReference type="Gene3D" id="3.50.50.60">
    <property type="entry name" value="FAD/NAD(P)-binding domain"/>
    <property type="match status" value="1"/>
</dbReference>
<dbReference type="PANTHER" id="PTHR13847:SF287">
    <property type="entry name" value="FAD-DEPENDENT OXIDOREDUCTASE DOMAIN-CONTAINING PROTEIN 1"/>
    <property type="match status" value="1"/>
</dbReference>
<dbReference type="SUPFAM" id="SSF51905">
    <property type="entry name" value="FAD/NAD(P)-binding domain"/>
    <property type="match status" value="1"/>
</dbReference>
<dbReference type="Gene3D" id="3.30.9.10">
    <property type="entry name" value="D-Amino Acid Oxidase, subunit A, domain 2"/>
    <property type="match status" value="1"/>
</dbReference>